<dbReference type="GO" id="GO:0004177">
    <property type="term" value="F:aminopeptidase activity"/>
    <property type="evidence" value="ECO:0007669"/>
    <property type="project" value="UniProtKB-KW"/>
</dbReference>
<organism evidence="13 14">
    <name type="scientific">Sphingomonas humi</name>
    <dbReference type="NCBI Taxonomy" id="335630"/>
    <lineage>
        <taxon>Bacteria</taxon>
        <taxon>Pseudomonadati</taxon>
        <taxon>Pseudomonadota</taxon>
        <taxon>Alphaproteobacteria</taxon>
        <taxon>Sphingomonadales</taxon>
        <taxon>Sphingomonadaceae</taxon>
        <taxon>Sphingomonas</taxon>
    </lineage>
</organism>
<comment type="catalytic activity">
    <reaction evidence="1">
        <text>Release of any N-terminal amino acid, including proline, that is linked to proline, even from a dipeptide or tripeptide.</text>
        <dbReference type="EC" id="3.4.11.9"/>
    </reaction>
</comment>
<evidence type="ECO:0000256" key="5">
    <source>
        <dbReference type="ARBA" id="ARBA00022670"/>
    </source>
</evidence>
<protein>
    <recommendedName>
        <fullName evidence="4">Xaa-Pro aminopeptidase</fullName>
        <ecNumber evidence="4">3.4.11.9</ecNumber>
    </recommendedName>
</protein>
<dbReference type="InterPro" id="IPR007865">
    <property type="entry name" value="Aminopep_P_N"/>
</dbReference>
<dbReference type="Proteomes" id="UP001501310">
    <property type="component" value="Unassembled WGS sequence"/>
</dbReference>
<evidence type="ECO:0000256" key="4">
    <source>
        <dbReference type="ARBA" id="ARBA00012574"/>
    </source>
</evidence>
<sequence length="444" mass="47596">MNMMISRRVAMTGLAAATAALPVRAQVFPPAGYGTPAGTAPFPPGVFQERRRRLMEKLGGGVALLFGAGKPSGISAVESPFTQNADFAWLTGIVDEPDAVLVLAPGERNVREYLFLPSRDPEVERWEIERLPLGAELERRTGFQRVQRASAVGSVVTALASQNKELHFLGPVVGPDSPMPKVLEMYGKVAQRMPGVKITDSSKILTGMRLVKDPAELALIRRALAATARGHMAGMRGVKPGMSERQLKDIIEAGFREGGGEGLAYSSIVGSGRNAASLHYVGGGGAIRDGDLILVDAAASVGGYATDITRTFPANGRFNARQRASYDLVLAAQEAAASRLKAGVYYYDLAEAAKEVFRKAGRIDQFYHGLGHQVGLDVHDAWDQSLPIPAGAVMTIEPGLYSQVDNEGIRIEDMYLVTQTGAQRMSTAIPRTADEVERFMAGRS</sequence>
<dbReference type="EC" id="3.4.11.9" evidence="4"/>
<dbReference type="SUPFAM" id="SSF55920">
    <property type="entry name" value="Creatinase/aminopeptidase"/>
    <property type="match status" value="1"/>
</dbReference>
<comment type="similarity">
    <text evidence="3 10">Belongs to the peptidase M24B family.</text>
</comment>
<dbReference type="InterPro" id="IPR036005">
    <property type="entry name" value="Creatinase/aminopeptidase-like"/>
</dbReference>
<comment type="cofactor">
    <cofactor evidence="2">
        <name>Mn(2+)</name>
        <dbReference type="ChEBI" id="CHEBI:29035"/>
    </cofactor>
</comment>
<comment type="caution">
    <text evidence="13">The sequence shown here is derived from an EMBL/GenBank/DDBJ whole genome shotgun (WGS) entry which is preliminary data.</text>
</comment>
<gene>
    <name evidence="13" type="ORF">GCM10022211_00660</name>
</gene>
<evidence type="ECO:0000256" key="11">
    <source>
        <dbReference type="SAM" id="SignalP"/>
    </source>
</evidence>
<evidence type="ECO:0000256" key="8">
    <source>
        <dbReference type="ARBA" id="ARBA00023049"/>
    </source>
</evidence>
<evidence type="ECO:0000259" key="12">
    <source>
        <dbReference type="SMART" id="SM01011"/>
    </source>
</evidence>
<dbReference type="PANTHER" id="PTHR43226">
    <property type="entry name" value="XAA-PRO AMINOPEPTIDASE 3"/>
    <property type="match status" value="1"/>
</dbReference>
<name>A0ABP7RDF5_9SPHN</name>
<dbReference type="PROSITE" id="PS00491">
    <property type="entry name" value="PROLINE_PEPTIDASE"/>
    <property type="match status" value="1"/>
</dbReference>
<dbReference type="InterPro" id="IPR000994">
    <property type="entry name" value="Pept_M24"/>
</dbReference>
<dbReference type="SMART" id="SM01011">
    <property type="entry name" value="AMP_N"/>
    <property type="match status" value="1"/>
</dbReference>
<dbReference type="InterPro" id="IPR001131">
    <property type="entry name" value="Peptidase_M24B_aminopep-P_CS"/>
</dbReference>
<evidence type="ECO:0000256" key="3">
    <source>
        <dbReference type="ARBA" id="ARBA00008766"/>
    </source>
</evidence>
<keyword evidence="8" id="KW-0482">Metalloprotease</keyword>
<feature type="domain" description="Aminopeptidase P N-terminal" evidence="12">
    <location>
        <begin position="42"/>
        <end position="176"/>
    </location>
</feature>
<feature type="chain" id="PRO_5045707851" description="Xaa-Pro aminopeptidase" evidence="11">
    <location>
        <begin position="26"/>
        <end position="444"/>
    </location>
</feature>
<dbReference type="InterPro" id="IPR029149">
    <property type="entry name" value="Creatin/AminoP/Spt16_N"/>
</dbReference>
<keyword evidence="13" id="KW-0031">Aminopeptidase</keyword>
<accession>A0ABP7RDF5</accession>
<reference evidence="14" key="1">
    <citation type="journal article" date="2019" name="Int. J. Syst. Evol. Microbiol.">
        <title>The Global Catalogue of Microorganisms (GCM) 10K type strain sequencing project: providing services to taxonomists for standard genome sequencing and annotation.</title>
        <authorList>
            <consortium name="The Broad Institute Genomics Platform"/>
            <consortium name="The Broad Institute Genome Sequencing Center for Infectious Disease"/>
            <person name="Wu L."/>
            <person name="Ma J."/>
        </authorList>
    </citation>
    <scope>NUCLEOTIDE SEQUENCE [LARGE SCALE GENOMIC DNA]</scope>
    <source>
        <strain evidence="14">JCM 16603</strain>
    </source>
</reference>
<dbReference type="PANTHER" id="PTHR43226:SF4">
    <property type="entry name" value="XAA-PRO AMINOPEPTIDASE 3"/>
    <property type="match status" value="1"/>
</dbReference>
<dbReference type="Gene3D" id="3.90.230.10">
    <property type="entry name" value="Creatinase/methionine aminopeptidase superfamily"/>
    <property type="match status" value="1"/>
</dbReference>
<dbReference type="SUPFAM" id="SSF53092">
    <property type="entry name" value="Creatinase/prolidase N-terminal domain"/>
    <property type="match status" value="1"/>
</dbReference>
<evidence type="ECO:0000256" key="2">
    <source>
        <dbReference type="ARBA" id="ARBA00001936"/>
    </source>
</evidence>
<evidence type="ECO:0000256" key="6">
    <source>
        <dbReference type="ARBA" id="ARBA00022723"/>
    </source>
</evidence>
<evidence type="ECO:0000313" key="14">
    <source>
        <dbReference type="Proteomes" id="UP001501310"/>
    </source>
</evidence>
<keyword evidence="9" id="KW-0464">Manganese</keyword>
<keyword evidence="6 10" id="KW-0479">Metal-binding</keyword>
<dbReference type="RefSeq" id="WP_344708164.1">
    <property type="nucleotide sequence ID" value="NZ_BAAAZD010000001.1"/>
</dbReference>
<keyword evidence="11" id="KW-0732">Signal</keyword>
<evidence type="ECO:0000256" key="7">
    <source>
        <dbReference type="ARBA" id="ARBA00022801"/>
    </source>
</evidence>
<keyword evidence="7" id="KW-0378">Hydrolase</keyword>
<dbReference type="Pfam" id="PF05195">
    <property type="entry name" value="AMP_N"/>
    <property type="match status" value="1"/>
</dbReference>
<evidence type="ECO:0000256" key="9">
    <source>
        <dbReference type="ARBA" id="ARBA00023211"/>
    </source>
</evidence>
<keyword evidence="14" id="KW-1185">Reference proteome</keyword>
<feature type="signal peptide" evidence="11">
    <location>
        <begin position="1"/>
        <end position="25"/>
    </location>
</feature>
<proteinExistence type="inferred from homology"/>
<evidence type="ECO:0000313" key="13">
    <source>
        <dbReference type="EMBL" id="GAA3995889.1"/>
    </source>
</evidence>
<dbReference type="Gene3D" id="3.40.350.10">
    <property type="entry name" value="Creatinase/prolidase N-terminal domain"/>
    <property type="match status" value="1"/>
</dbReference>
<keyword evidence="5" id="KW-0645">Protease</keyword>
<evidence type="ECO:0000256" key="10">
    <source>
        <dbReference type="RuleBase" id="RU000590"/>
    </source>
</evidence>
<dbReference type="Pfam" id="PF00557">
    <property type="entry name" value="Peptidase_M24"/>
    <property type="match status" value="1"/>
</dbReference>
<evidence type="ECO:0000256" key="1">
    <source>
        <dbReference type="ARBA" id="ARBA00001424"/>
    </source>
</evidence>
<dbReference type="EMBL" id="BAAAZD010000001">
    <property type="protein sequence ID" value="GAA3995889.1"/>
    <property type="molecule type" value="Genomic_DNA"/>
</dbReference>
<dbReference type="InterPro" id="IPR052433">
    <property type="entry name" value="X-Pro_dipept-like"/>
</dbReference>